<sequence length="141" mass="14420">MRRRLLRPGLTKSLGAAAAVLALAAGGSALHGAVRIEPCASTEYTASIGGAPPEAPGPDRLTLVLVGDTGFNPKGAEVAPEGFVKDGKALGFKESLSGVARESTAILLSSISRRWSPTATISPPTARGRHRPITSRAILLG</sequence>
<evidence type="ECO:0000256" key="1">
    <source>
        <dbReference type="SAM" id="SignalP"/>
    </source>
</evidence>
<comment type="caution">
    <text evidence="2">The sequence shown here is derived from an EMBL/GenBank/DDBJ whole genome shotgun (WGS) entry which is preliminary data.</text>
</comment>
<accession>A0A1E3WCG2</accession>
<organism evidence="2 3">
    <name type="scientific">Methyloceanibacter marginalis</name>
    <dbReference type="NCBI Taxonomy" id="1774971"/>
    <lineage>
        <taxon>Bacteria</taxon>
        <taxon>Pseudomonadati</taxon>
        <taxon>Pseudomonadota</taxon>
        <taxon>Alphaproteobacteria</taxon>
        <taxon>Hyphomicrobiales</taxon>
        <taxon>Hyphomicrobiaceae</taxon>
        <taxon>Methyloceanibacter</taxon>
    </lineage>
</organism>
<keyword evidence="1" id="KW-0732">Signal</keyword>
<gene>
    <name evidence="2" type="ORF">AUC71_00980</name>
</gene>
<dbReference type="RefSeq" id="WP_069623399.1">
    <property type="nucleotide sequence ID" value="NZ_LPWD01000113.1"/>
</dbReference>
<dbReference type="Proteomes" id="UP000095042">
    <property type="component" value="Unassembled WGS sequence"/>
</dbReference>
<dbReference type="AlphaFoldDB" id="A0A1E3WCG2"/>
<reference evidence="2 3" key="1">
    <citation type="journal article" date="2016" name="Environ. Microbiol.">
        <title>New Methyloceanibacter diversity from North Sea sediments includes methanotroph containing solely the soluble methane monooxygenase.</title>
        <authorList>
            <person name="Vekeman B."/>
            <person name="Kerckhof F.M."/>
            <person name="Cremers G."/>
            <person name="de Vos P."/>
            <person name="Vandamme P."/>
            <person name="Boon N."/>
            <person name="Op den Camp H.J."/>
            <person name="Heylen K."/>
        </authorList>
    </citation>
    <scope>NUCLEOTIDE SEQUENCE [LARGE SCALE GENOMIC DNA]</scope>
    <source>
        <strain evidence="2 3">R-67177</strain>
    </source>
</reference>
<evidence type="ECO:0000313" key="2">
    <source>
        <dbReference type="EMBL" id="ODS03420.1"/>
    </source>
</evidence>
<name>A0A1E3WCG2_9HYPH</name>
<dbReference type="EMBL" id="LPWD01000113">
    <property type="protein sequence ID" value="ODS03420.1"/>
    <property type="molecule type" value="Genomic_DNA"/>
</dbReference>
<keyword evidence="3" id="KW-1185">Reference proteome</keyword>
<protein>
    <submittedName>
        <fullName evidence="2">Uncharacterized protein</fullName>
    </submittedName>
</protein>
<proteinExistence type="predicted"/>
<feature type="signal peptide" evidence="1">
    <location>
        <begin position="1"/>
        <end position="24"/>
    </location>
</feature>
<feature type="chain" id="PRO_5009139205" evidence="1">
    <location>
        <begin position="25"/>
        <end position="141"/>
    </location>
</feature>
<dbReference type="OrthoDB" id="9995585at2"/>
<evidence type="ECO:0000313" key="3">
    <source>
        <dbReference type="Proteomes" id="UP000095042"/>
    </source>
</evidence>